<evidence type="ECO:0000313" key="3">
    <source>
        <dbReference type="WBParaSite" id="GPUH_0000874401-mRNA-1"/>
    </source>
</evidence>
<evidence type="ECO:0000313" key="2">
    <source>
        <dbReference type="Proteomes" id="UP000271098"/>
    </source>
</evidence>
<dbReference type="WBParaSite" id="GPUH_0000874401-mRNA-1">
    <property type="protein sequence ID" value="GPUH_0000874401-mRNA-1"/>
    <property type="gene ID" value="GPUH_0000874401"/>
</dbReference>
<evidence type="ECO:0000313" key="1">
    <source>
        <dbReference type="EMBL" id="VDK64830.1"/>
    </source>
</evidence>
<name>A0A183DJ43_9BILA</name>
<sequence>MSVVASSDGGYDALLGSFITSVRADLDSPITSTFGSRIAEYRIEVCFFFFFFSLSSDSPNFFSRKSRK</sequence>
<dbReference type="Proteomes" id="UP000271098">
    <property type="component" value="Unassembled WGS sequence"/>
</dbReference>
<proteinExistence type="predicted"/>
<organism evidence="3">
    <name type="scientific">Gongylonema pulchrum</name>
    <dbReference type="NCBI Taxonomy" id="637853"/>
    <lineage>
        <taxon>Eukaryota</taxon>
        <taxon>Metazoa</taxon>
        <taxon>Ecdysozoa</taxon>
        <taxon>Nematoda</taxon>
        <taxon>Chromadorea</taxon>
        <taxon>Rhabditida</taxon>
        <taxon>Spirurina</taxon>
        <taxon>Spiruromorpha</taxon>
        <taxon>Spiruroidea</taxon>
        <taxon>Gongylonematidae</taxon>
        <taxon>Gongylonema</taxon>
    </lineage>
</organism>
<reference evidence="3" key="1">
    <citation type="submission" date="2016-06" db="UniProtKB">
        <authorList>
            <consortium name="WormBaseParasite"/>
        </authorList>
    </citation>
    <scope>IDENTIFICATION</scope>
</reference>
<dbReference type="EMBL" id="UYRT01026264">
    <property type="protein sequence ID" value="VDK64830.1"/>
    <property type="molecule type" value="Genomic_DNA"/>
</dbReference>
<dbReference type="AlphaFoldDB" id="A0A183DJ43"/>
<gene>
    <name evidence="1" type="ORF">GPUH_LOCUS8736</name>
</gene>
<reference evidence="1 2" key="2">
    <citation type="submission" date="2018-11" db="EMBL/GenBank/DDBJ databases">
        <authorList>
            <consortium name="Pathogen Informatics"/>
        </authorList>
    </citation>
    <scope>NUCLEOTIDE SEQUENCE [LARGE SCALE GENOMIC DNA]</scope>
</reference>
<keyword evidence="2" id="KW-1185">Reference proteome</keyword>
<accession>A0A183DJ43</accession>
<protein>
    <submittedName>
        <fullName evidence="1 3">Uncharacterized protein</fullName>
    </submittedName>
</protein>